<reference evidence="2" key="1">
    <citation type="submission" date="2020-05" db="EMBL/GenBank/DDBJ databases">
        <title>Mycena genomes resolve the evolution of fungal bioluminescence.</title>
        <authorList>
            <person name="Tsai I.J."/>
        </authorList>
    </citation>
    <scope>NUCLEOTIDE SEQUENCE</scope>
    <source>
        <strain evidence="2">CCC161011</strain>
    </source>
</reference>
<comment type="caution">
    <text evidence="2">The sequence shown here is derived from an EMBL/GenBank/DDBJ whole genome shotgun (WGS) entry which is preliminary data.</text>
</comment>
<dbReference type="AlphaFoldDB" id="A0A8H6YTK7"/>
<feature type="region of interest" description="Disordered" evidence="1">
    <location>
        <begin position="24"/>
        <end position="46"/>
    </location>
</feature>
<name>A0A8H6YTK7_9AGAR</name>
<keyword evidence="3" id="KW-1185">Reference proteome</keyword>
<proteinExistence type="predicted"/>
<accession>A0A8H6YTK7</accession>
<dbReference type="OrthoDB" id="2956939at2759"/>
<evidence type="ECO:0000313" key="3">
    <source>
        <dbReference type="Proteomes" id="UP000620124"/>
    </source>
</evidence>
<sequence length="382" mass="41099">MVPAPDILPLTRLSSIQETEESVFRDCASPSSDSQRTSTDTSTVWGPGTASGRALLALGEATIRGIDALLIRRRLATIRLRAPSLTGPMCNDLLELCRPGMYSVGIAKQALSLTLAQISRLILLELVRSLPEVAHPRGWSLERFYDFMVAIIQVNDGWTSLVLEAASLLNNTSPSAISHPIHLLPAEIAVGVPETPFSSLQSTYTAHLLSKPSISLRACAPFILRQISSGSDDDQIYCAISIGKLSNYKVQEILKTLLCNVSYNRTAGDKLLGFKSNPEYLCQFLAILLQITGDYFSKGVSTALLELQLGVGHPVVVALAALPIRAGLSLTLWPISTVIIIASQIAAGAEEITPLSKLQCQPRMSREAMSLESGILYGSTLG</sequence>
<evidence type="ECO:0000313" key="2">
    <source>
        <dbReference type="EMBL" id="KAF7364949.1"/>
    </source>
</evidence>
<dbReference type="EMBL" id="JACAZI010000003">
    <property type="protein sequence ID" value="KAF7364949.1"/>
    <property type="molecule type" value="Genomic_DNA"/>
</dbReference>
<organism evidence="2 3">
    <name type="scientific">Mycena venus</name>
    <dbReference type="NCBI Taxonomy" id="2733690"/>
    <lineage>
        <taxon>Eukaryota</taxon>
        <taxon>Fungi</taxon>
        <taxon>Dikarya</taxon>
        <taxon>Basidiomycota</taxon>
        <taxon>Agaricomycotina</taxon>
        <taxon>Agaricomycetes</taxon>
        <taxon>Agaricomycetidae</taxon>
        <taxon>Agaricales</taxon>
        <taxon>Marasmiineae</taxon>
        <taxon>Mycenaceae</taxon>
        <taxon>Mycena</taxon>
    </lineage>
</organism>
<feature type="compositionally biased region" description="Low complexity" evidence="1">
    <location>
        <begin position="29"/>
        <end position="43"/>
    </location>
</feature>
<dbReference type="Proteomes" id="UP000620124">
    <property type="component" value="Unassembled WGS sequence"/>
</dbReference>
<gene>
    <name evidence="2" type="ORF">MVEN_00365700</name>
</gene>
<evidence type="ECO:0000256" key="1">
    <source>
        <dbReference type="SAM" id="MobiDB-lite"/>
    </source>
</evidence>
<protein>
    <submittedName>
        <fullName evidence="2">Uncharacterized protein</fullName>
    </submittedName>
</protein>